<accession>A0ACA9N3N7</accession>
<reference evidence="1" key="1">
    <citation type="submission" date="2021-06" db="EMBL/GenBank/DDBJ databases">
        <authorList>
            <person name="Kallberg Y."/>
            <person name="Tangrot J."/>
            <person name="Rosling A."/>
        </authorList>
    </citation>
    <scope>NUCLEOTIDE SEQUENCE</scope>
    <source>
        <strain evidence="1">IL203A</strain>
    </source>
</reference>
<protein>
    <submittedName>
        <fullName evidence="1">958_t:CDS:1</fullName>
    </submittedName>
</protein>
<keyword evidence="2" id="KW-1185">Reference proteome</keyword>
<evidence type="ECO:0000313" key="2">
    <source>
        <dbReference type="Proteomes" id="UP000789702"/>
    </source>
</evidence>
<dbReference type="Proteomes" id="UP000789702">
    <property type="component" value="Unassembled WGS sequence"/>
</dbReference>
<sequence>MEIPSVLNLYIFDTTSPRGSRLSEGYKILPENCTNKWDLKTITLVDEHAKQLYESIFAYVKYLG</sequence>
<name>A0ACA9N3N7_9GLOM</name>
<gene>
    <name evidence="1" type="ORF">DHETER_LOCUS8434</name>
</gene>
<dbReference type="EMBL" id="CAJVPU010013375">
    <property type="protein sequence ID" value="CAG8631869.1"/>
    <property type="molecule type" value="Genomic_DNA"/>
</dbReference>
<comment type="caution">
    <text evidence="1">The sequence shown here is derived from an EMBL/GenBank/DDBJ whole genome shotgun (WGS) entry which is preliminary data.</text>
</comment>
<organism evidence="1 2">
    <name type="scientific">Dentiscutata heterogama</name>
    <dbReference type="NCBI Taxonomy" id="1316150"/>
    <lineage>
        <taxon>Eukaryota</taxon>
        <taxon>Fungi</taxon>
        <taxon>Fungi incertae sedis</taxon>
        <taxon>Mucoromycota</taxon>
        <taxon>Glomeromycotina</taxon>
        <taxon>Glomeromycetes</taxon>
        <taxon>Diversisporales</taxon>
        <taxon>Gigasporaceae</taxon>
        <taxon>Dentiscutata</taxon>
    </lineage>
</organism>
<proteinExistence type="predicted"/>
<feature type="non-terminal residue" evidence="1">
    <location>
        <position position="64"/>
    </location>
</feature>
<evidence type="ECO:0000313" key="1">
    <source>
        <dbReference type="EMBL" id="CAG8631869.1"/>
    </source>
</evidence>